<dbReference type="Gene3D" id="1.10.600.10">
    <property type="entry name" value="Farnesyl Diphosphate Synthase"/>
    <property type="match status" value="1"/>
</dbReference>
<dbReference type="EMBL" id="BMJA01000001">
    <property type="protein sequence ID" value="GGA26132.1"/>
    <property type="molecule type" value="Genomic_DNA"/>
</dbReference>
<dbReference type="InterPro" id="IPR019845">
    <property type="entry name" value="Squalene/phytoene_synthase_CS"/>
</dbReference>
<gene>
    <name evidence="2" type="ORF">GCM10010981_13510</name>
</gene>
<reference evidence="3" key="1">
    <citation type="journal article" date="2019" name="Int. J. Syst. Evol. Microbiol.">
        <title>The Global Catalogue of Microorganisms (GCM) 10K type strain sequencing project: providing services to taxonomists for standard genome sequencing and annotation.</title>
        <authorList>
            <consortium name="The Broad Institute Genomics Platform"/>
            <consortium name="The Broad Institute Genome Sequencing Center for Infectious Disease"/>
            <person name="Wu L."/>
            <person name="Ma J."/>
        </authorList>
    </citation>
    <scope>NUCLEOTIDE SEQUENCE [LARGE SCALE GENOMIC DNA]</scope>
    <source>
        <strain evidence="3">CGMCC 1.15439</strain>
    </source>
</reference>
<sequence>MIELHNATAGTGRGEADTYQDAILPKVSRTFALTIPQLPPELRRAVANAYLLCRIADTIEDEPVFSAEQKRAFENAFVDAVTGDVDAQEVADEVAPLLSNSTLDAERDLMQQLPLVLEVTRSLSLPQQTSIVKCLRIMSRGMHEFQRKAGLHGLPTLQDLDRYCYCVAGVVGEMLTELFVDFEPVLAPHRNTMLRLAVSFGQGLQMVNILKDQWEDRARGACWLPQDMFARHGVKLATLQTGKQNAGYAATMSELVGIAHAHLRLALEYTLLIPTKHAGIRRFCLWATGMAVLTLRKLQNNLDFSAGTQVKISRKDVARTILLTRVLCKSNTGLRWLFATTARGLPLTPLTSEWSEPSTPARTWPKRSIPHIADATGWREPADVADVQEANHR</sequence>
<dbReference type="PROSITE" id="PS01044">
    <property type="entry name" value="SQUALEN_PHYTOEN_SYN_1"/>
    <property type="match status" value="1"/>
</dbReference>
<evidence type="ECO:0000313" key="3">
    <source>
        <dbReference type="Proteomes" id="UP000620046"/>
    </source>
</evidence>
<dbReference type="Pfam" id="PF00494">
    <property type="entry name" value="SQS_PSY"/>
    <property type="match status" value="1"/>
</dbReference>
<dbReference type="InterPro" id="IPR008949">
    <property type="entry name" value="Isoprenoid_synthase_dom_sf"/>
</dbReference>
<accession>A0ABQ1FQ56</accession>
<organism evidence="2 3">
    <name type="scientific">Dyella nitratireducens</name>
    <dbReference type="NCBI Taxonomy" id="1849580"/>
    <lineage>
        <taxon>Bacteria</taxon>
        <taxon>Pseudomonadati</taxon>
        <taxon>Pseudomonadota</taxon>
        <taxon>Gammaproteobacteria</taxon>
        <taxon>Lysobacterales</taxon>
        <taxon>Rhodanobacteraceae</taxon>
        <taxon>Dyella</taxon>
    </lineage>
</organism>
<dbReference type="Proteomes" id="UP000620046">
    <property type="component" value="Unassembled WGS sequence"/>
</dbReference>
<dbReference type="CDD" id="cd00683">
    <property type="entry name" value="Trans_IPPS_HH"/>
    <property type="match status" value="1"/>
</dbReference>
<dbReference type="SUPFAM" id="SSF48576">
    <property type="entry name" value="Terpenoid synthases"/>
    <property type="match status" value="1"/>
</dbReference>
<dbReference type="PANTHER" id="PTHR11626:SF2">
    <property type="entry name" value="SQUALENE SYNTHASE"/>
    <property type="match status" value="1"/>
</dbReference>
<dbReference type="SFLD" id="SFLDG01018">
    <property type="entry name" value="Squalene/Phytoene_Synthase_Lik"/>
    <property type="match status" value="1"/>
</dbReference>
<evidence type="ECO:0000256" key="1">
    <source>
        <dbReference type="ARBA" id="ARBA00022679"/>
    </source>
</evidence>
<keyword evidence="1" id="KW-0808">Transferase</keyword>
<dbReference type="InterPro" id="IPR033904">
    <property type="entry name" value="Trans_IPPS_HH"/>
</dbReference>
<keyword evidence="3" id="KW-1185">Reference proteome</keyword>
<dbReference type="InterPro" id="IPR044844">
    <property type="entry name" value="Trans_IPPS_euk-type"/>
</dbReference>
<name>A0ABQ1FQ56_9GAMM</name>
<comment type="caution">
    <text evidence="2">The sequence shown here is derived from an EMBL/GenBank/DDBJ whole genome shotgun (WGS) entry which is preliminary data.</text>
</comment>
<dbReference type="SFLD" id="SFLDS00005">
    <property type="entry name" value="Isoprenoid_Synthase_Type_I"/>
    <property type="match status" value="1"/>
</dbReference>
<evidence type="ECO:0000313" key="2">
    <source>
        <dbReference type="EMBL" id="GGA26132.1"/>
    </source>
</evidence>
<dbReference type="InterPro" id="IPR002060">
    <property type="entry name" value="Squ/phyt_synthse"/>
</dbReference>
<dbReference type="PANTHER" id="PTHR11626">
    <property type="entry name" value="FARNESYL-DIPHOSPHATE FARNESYLTRANSFERASE"/>
    <property type="match status" value="1"/>
</dbReference>
<dbReference type="RefSeq" id="WP_188793473.1">
    <property type="nucleotide sequence ID" value="NZ_BMJA01000001.1"/>
</dbReference>
<protein>
    <submittedName>
        <fullName evidence="2">Farnesyl-diphosphate farnesyltransferase</fullName>
    </submittedName>
</protein>
<proteinExistence type="predicted"/>